<sequence length="156" mass="17049">MEVPLLDLYAGEVLDAIATSTHAFHAQHHSTTESALASDARHHLAAESALASDVQHHLATESALASDTQQHPATVTTTAPAQEAVRPELHHLRGDDAAGSFLAATVKRAEDAITDEYDSRRPRRSTHWTWQVESKLADHDLALHELEKIAEFSPQL</sequence>
<dbReference type="AlphaFoldDB" id="M8AH64"/>
<proteinExistence type="predicted"/>
<name>M8AH64_TRIUA</name>
<dbReference type="EMBL" id="KD114022">
    <property type="protein sequence ID" value="EMS60039.1"/>
    <property type="molecule type" value="Genomic_DNA"/>
</dbReference>
<evidence type="ECO:0000313" key="1">
    <source>
        <dbReference type="EMBL" id="EMS60039.1"/>
    </source>
</evidence>
<protein>
    <submittedName>
        <fullName evidence="1">Uncharacterized protein</fullName>
    </submittedName>
</protein>
<reference evidence="1" key="1">
    <citation type="journal article" date="2013" name="Nature">
        <title>Draft genome of the wheat A-genome progenitor Triticum urartu.</title>
        <authorList>
            <person name="Ling H.Q."/>
            <person name="Zhao S."/>
            <person name="Liu D."/>
            <person name="Wang J."/>
            <person name="Sun H."/>
            <person name="Zhang C."/>
            <person name="Fan H."/>
            <person name="Li D."/>
            <person name="Dong L."/>
            <person name="Tao Y."/>
            <person name="Gao C."/>
            <person name="Wu H."/>
            <person name="Li Y."/>
            <person name="Cui Y."/>
            <person name="Guo X."/>
            <person name="Zheng S."/>
            <person name="Wang B."/>
            <person name="Yu K."/>
            <person name="Liang Q."/>
            <person name="Yang W."/>
            <person name="Lou X."/>
            <person name="Chen J."/>
            <person name="Feng M."/>
            <person name="Jian J."/>
            <person name="Zhang X."/>
            <person name="Luo G."/>
            <person name="Jiang Y."/>
            <person name="Liu J."/>
            <person name="Wang Z."/>
            <person name="Sha Y."/>
            <person name="Zhang B."/>
            <person name="Wu H."/>
            <person name="Tang D."/>
            <person name="Shen Q."/>
            <person name="Xue P."/>
            <person name="Zou S."/>
            <person name="Wang X."/>
            <person name="Liu X."/>
            <person name="Wang F."/>
            <person name="Yang Y."/>
            <person name="An X."/>
            <person name="Dong Z."/>
            <person name="Zhang K."/>
            <person name="Zhang X."/>
            <person name="Luo M.C."/>
            <person name="Dvorak J."/>
            <person name="Tong Y."/>
            <person name="Wang J."/>
            <person name="Yang H."/>
            <person name="Li Z."/>
            <person name="Wang D."/>
            <person name="Zhang A."/>
            <person name="Wang J."/>
        </authorList>
    </citation>
    <scope>NUCLEOTIDE SEQUENCE</scope>
</reference>
<accession>M8AH64</accession>
<gene>
    <name evidence="1" type="ORF">TRIUR3_01028</name>
</gene>
<dbReference type="OMA" id="THAFHAQ"/>
<organism evidence="1">
    <name type="scientific">Triticum urartu</name>
    <name type="common">Red wild einkorn</name>
    <name type="synonym">Crithodium urartu</name>
    <dbReference type="NCBI Taxonomy" id="4572"/>
    <lineage>
        <taxon>Eukaryota</taxon>
        <taxon>Viridiplantae</taxon>
        <taxon>Streptophyta</taxon>
        <taxon>Embryophyta</taxon>
        <taxon>Tracheophyta</taxon>
        <taxon>Spermatophyta</taxon>
        <taxon>Magnoliopsida</taxon>
        <taxon>Liliopsida</taxon>
        <taxon>Poales</taxon>
        <taxon>Poaceae</taxon>
        <taxon>BOP clade</taxon>
        <taxon>Pooideae</taxon>
        <taxon>Triticodae</taxon>
        <taxon>Triticeae</taxon>
        <taxon>Triticinae</taxon>
        <taxon>Triticum</taxon>
    </lineage>
</organism>